<sequence length="148" mass="16029">MDNAIPCPPGTGGISKDPLTRALIREVLAKSLAEMGYECPESELNKFVRIATLGKNKRKARSSSSEEDETCSDSTVVGSDGESESDSACSAISTTERSARSRSGSFTLVEGKNKRAIKKALKKLSDDLPKPRCPHLRRPKGRSPPPRR</sequence>
<dbReference type="AlphaFoldDB" id="A0A4C1SPV0"/>
<proteinExistence type="predicted"/>
<protein>
    <submittedName>
        <fullName evidence="2">Uncharacterized protein</fullName>
    </submittedName>
</protein>
<evidence type="ECO:0000313" key="2">
    <source>
        <dbReference type="EMBL" id="GBP03258.1"/>
    </source>
</evidence>
<feature type="compositionally biased region" description="Polar residues" evidence="1">
    <location>
        <begin position="86"/>
        <end position="106"/>
    </location>
</feature>
<organism evidence="2 3">
    <name type="scientific">Eumeta variegata</name>
    <name type="common">Bagworm moth</name>
    <name type="synonym">Eumeta japonica</name>
    <dbReference type="NCBI Taxonomy" id="151549"/>
    <lineage>
        <taxon>Eukaryota</taxon>
        <taxon>Metazoa</taxon>
        <taxon>Ecdysozoa</taxon>
        <taxon>Arthropoda</taxon>
        <taxon>Hexapoda</taxon>
        <taxon>Insecta</taxon>
        <taxon>Pterygota</taxon>
        <taxon>Neoptera</taxon>
        <taxon>Endopterygota</taxon>
        <taxon>Lepidoptera</taxon>
        <taxon>Glossata</taxon>
        <taxon>Ditrysia</taxon>
        <taxon>Tineoidea</taxon>
        <taxon>Psychidae</taxon>
        <taxon>Oiketicinae</taxon>
        <taxon>Eumeta</taxon>
    </lineage>
</organism>
<evidence type="ECO:0000256" key="1">
    <source>
        <dbReference type="SAM" id="MobiDB-lite"/>
    </source>
</evidence>
<accession>A0A4C1SPV0</accession>
<keyword evidence="3" id="KW-1185">Reference proteome</keyword>
<gene>
    <name evidence="2" type="ORF">EVAR_2674_1</name>
</gene>
<evidence type="ECO:0000313" key="3">
    <source>
        <dbReference type="Proteomes" id="UP000299102"/>
    </source>
</evidence>
<feature type="region of interest" description="Disordered" evidence="1">
    <location>
        <begin position="54"/>
        <end position="148"/>
    </location>
</feature>
<reference evidence="2 3" key="1">
    <citation type="journal article" date="2019" name="Commun. Biol.">
        <title>The bagworm genome reveals a unique fibroin gene that provides high tensile strength.</title>
        <authorList>
            <person name="Kono N."/>
            <person name="Nakamura H."/>
            <person name="Ohtoshi R."/>
            <person name="Tomita M."/>
            <person name="Numata K."/>
            <person name="Arakawa K."/>
        </authorList>
    </citation>
    <scope>NUCLEOTIDE SEQUENCE [LARGE SCALE GENOMIC DNA]</scope>
</reference>
<dbReference type="EMBL" id="BGZK01000009">
    <property type="protein sequence ID" value="GBP03258.1"/>
    <property type="molecule type" value="Genomic_DNA"/>
</dbReference>
<feature type="compositionally biased region" description="Basic residues" evidence="1">
    <location>
        <begin position="132"/>
        <end position="148"/>
    </location>
</feature>
<comment type="caution">
    <text evidence="2">The sequence shown here is derived from an EMBL/GenBank/DDBJ whole genome shotgun (WGS) entry which is preliminary data.</text>
</comment>
<dbReference type="Proteomes" id="UP000299102">
    <property type="component" value="Unassembled WGS sequence"/>
</dbReference>
<name>A0A4C1SPV0_EUMVA</name>